<dbReference type="AlphaFoldDB" id="A0A4C1SAD8"/>
<evidence type="ECO:0000256" key="1">
    <source>
        <dbReference type="SAM" id="MobiDB-lite"/>
    </source>
</evidence>
<comment type="caution">
    <text evidence="2">The sequence shown here is derived from an EMBL/GenBank/DDBJ whole genome shotgun (WGS) entry which is preliminary data.</text>
</comment>
<keyword evidence="3" id="KW-1185">Reference proteome</keyword>
<proteinExistence type="predicted"/>
<dbReference type="EMBL" id="BGZK01000002">
    <property type="protein sequence ID" value="GBO99162.1"/>
    <property type="molecule type" value="Genomic_DNA"/>
</dbReference>
<feature type="region of interest" description="Disordered" evidence="1">
    <location>
        <begin position="96"/>
        <end position="126"/>
    </location>
</feature>
<protein>
    <submittedName>
        <fullName evidence="2">Uncharacterized protein</fullName>
    </submittedName>
</protein>
<evidence type="ECO:0000313" key="2">
    <source>
        <dbReference type="EMBL" id="GBO99162.1"/>
    </source>
</evidence>
<feature type="compositionally biased region" description="Polar residues" evidence="1">
    <location>
        <begin position="106"/>
        <end position="126"/>
    </location>
</feature>
<name>A0A4C1SAD8_EUMVA</name>
<evidence type="ECO:0000313" key="3">
    <source>
        <dbReference type="Proteomes" id="UP000299102"/>
    </source>
</evidence>
<organism evidence="2 3">
    <name type="scientific">Eumeta variegata</name>
    <name type="common">Bagworm moth</name>
    <name type="synonym">Eumeta japonica</name>
    <dbReference type="NCBI Taxonomy" id="151549"/>
    <lineage>
        <taxon>Eukaryota</taxon>
        <taxon>Metazoa</taxon>
        <taxon>Ecdysozoa</taxon>
        <taxon>Arthropoda</taxon>
        <taxon>Hexapoda</taxon>
        <taxon>Insecta</taxon>
        <taxon>Pterygota</taxon>
        <taxon>Neoptera</taxon>
        <taxon>Endopterygota</taxon>
        <taxon>Lepidoptera</taxon>
        <taxon>Glossata</taxon>
        <taxon>Ditrysia</taxon>
        <taxon>Tineoidea</taxon>
        <taxon>Psychidae</taxon>
        <taxon>Oiketicinae</taxon>
        <taxon>Eumeta</taxon>
    </lineage>
</organism>
<gene>
    <name evidence="2" type="ORF">EVAR_471_1</name>
</gene>
<dbReference type="Proteomes" id="UP000299102">
    <property type="component" value="Unassembled WGS sequence"/>
</dbReference>
<sequence length="126" mass="14127">MTVVYQDINETFFHRSVHEHISFRFLSPDAAITEKANFLTALDSDVCRVDHMIYKDDGTNMHIVQIESLALRLDDHDKPSAADAVVPAVTSDRYTRQLRPARSQLGKAQSLSPIVRSTSESCHSSP</sequence>
<accession>A0A4C1SAD8</accession>
<reference evidence="2 3" key="1">
    <citation type="journal article" date="2019" name="Commun. Biol.">
        <title>The bagworm genome reveals a unique fibroin gene that provides high tensile strength.</title>
        <authorList>
            <person name="Kono N."/>
            <person name="Nakamura H."/>
            <person name="Ohtoshi R."/>
            <person name="Tomita M."/>
            <person name="Numata K."/>
            <person name="Arakawa K."/>
        </authorList>
    </citation>
    <scope>NUCLEOTIDE SEQUENCE [LARGE SCALE GENOMIC DNA]</scope>
</reference>